<dbReference type="InterPro" id="IPR049945">
    <property type="entry name" value="AAA_22"/>
</dbReference>
<evidence type="ECO:0000313" key="2">
    <source>
        <dbReference type="EMBL" id="HCY83162.1"/>
    </source>
</evidence>
<proteinExistence type="predicted"/>
<feature type="domain" description="ORC1/DEAH AAA+ ATPase" evidence="1">
    <location>
        <begin position="108"/>
        <end position="210"/>
    </location>
</feature>
<dbReference type="GO" id="GO:0016887">
    <property type="term" value="F:ATP hydrolysis activity"/>
    <property type="evidence" value="ECO:0007669"/>
    <property type="project" value="InterPro"/>
</dbReference>
<reference evidence="2 3" key="1">
    <citation type="journal article" date="2018" name="Nat. Biotechnol.">
        <title>A standardized bacterial taxonomy based on genome phylogeny substantially revises the tree of life.</title>
        <authorList>
            <person name="Parks D.H."/>
            <person name="Chuvochina M."/>
            <person name="Waite D.W."/>
            <person name="Rinke C."/>
            <person name="Skarshewski A."/>
            <person name="Chaumeil P.A."/>
            <person name="Hugenholtz P."/>
        </authorList>
    </citation>
    <scope>NUCLEOTIDE SEQUENCE [LARGE SCALE GENOMIC DNA]</scope>
    <source>
        <strain evidence="2">UBA10227</strain>
    </source>
</reference>
<name>A0A3D6BVA6_9FLAO</name>
<dbReference type="Gene3D" id="3.40.50.300">
    <property type="entry name" value="P-loop containing nucleotide triphosphate hydrolases"/>
    <property type="match status" value="1"/>
</dbReference>
<accession>A0A3D6BVA6</accession>
<dbReference type="Proteomes" id="UP000263268">
    <property type="component" value="Unassembled WGS sequence"/>
</dbReference>
<organism evidence="2 3">
    <name type="scientific">Xanthomarina gelatinilytica</name>
    <dbReference type="NCBI Taxonomy" id="1137281"/>
    <lineage>
        <taxon>Bacteria</taxon>
        <taxon>Pseudomonadati</taxon>
        <taxon>Bacteroidota</taxon>
        <taxon>Flavobacteriia</taxon>
        <taxon>Flavobacteriales</taxon>
        <taxon>Flavobacteriaceae</taxon>
        <taxon>Xanthomarina</taxon>
    </lineage>
</organism>
<evidence type="ECO:0000259" key="1">
    <source>
        <dbReference type="Pfam" id="PF13401"/>
    </source>
</evidence>
<comment type="caution">
    <text evidence="2">The sequence shown here is derived from an EMBL/GenBank/DDBJ whole genome shotgun (WGS) entry which is preliminary data.</text>
</comment>
<sequence>MSQLTEEYKLRIVEAITDQSFKFKTNKAHASSLGISAAQFSRISNGDIDKVISDDKWGEIGNKYNVPYELTSFTWHTAYTKVYHTIFKQLETCQDESISAMFCDIADIGKSYTAKDYVSQHRNAVLIDCSQNKSRTQLVRAIAREFGIDWQGSPRVIKRDLVQYMKSMTKPLIILDEFGDLDYPAYLEVKSLWNATEWRCGWYMMGADGLQAKFDRSRELKKVGFAELFSRLGSRYQRVTPPDEGTRKQFLLKEIERILQVNKSSLKPLEMYAKTGGSLRRLYIEIKKENRKIKNINVEVEA</sequence>
<protein>
    <submittedName>
        <fullName evidence="2">AAA family ATPase</fullName>
    </submittedName>
</protein>
<gene>
    <name evidence="2" type="ORF">DHV22_16945</name>
</gene>
<dbReference type="InterPro" id="IPR027417">
    <property type="entry name" value="P-loop_NTPase"/>
</dbReference>
<dbReference type="Pfam" id="PF13401">
    <property type="entry name" value="AAA_22"/>
    <property type="match status" value="1"/>
</dbReference>
<dbReference type="AlphaFoldDB" id="A0A3D6BVA6"/>
<dbReference type="EMBL" id="DPRK01000270">
    <property type="protein sequence ID" value="HCY83162.1"/>
    <property type="molecule type" value="Genomic_DNA"/>
</dbReference>
<evidence type="ECO:0000313" key="3">
    <source>
        <dbReference type="Proteomes" id="UP000263268"/>
    </source>
</evidence>